<protein>
    <submittedName>
        <fullName evidence="1">Uncharacterized protein</fullName>
    </submittedName>
</protein>
<gene>
    <name evidence="1" type="ORF">BVRB_041730</name>
</gene>
<dbReference type="Proteomes" id="UP000035740">
    <property type="component" value="Unassembled WGS sequence"/>
</dbReference>
<dbReference type="EMBL" id="KQ119659">
    <property type="protein sequence ID" value="KMS64879.1"/>
    <property type="molecule type" value="Genomic_DNA"/>
</dbReference>
<sequence>VIIGYKLHRCSKVFASRHSRRISQTAAAMLARLCDTLFTKSLTADQVKSISVLRTHHPGLQSKILSIRCKNALVIARTVASLCAPELTASILNEVVLRWAQFHNSQWQQSNGLSTPSN</sequence>
<dbReference type="OrthoDB" id="10687479at2759"/>
<reference evidence="1 2" key="1">
    <citation type="journal article" date="2014" name="Nature">
        <title>The genome of the recently domesticated crop plant sugar beet (Beta vulgaris).</title>
        <authorList>
            <person name="Dohm J.C."/>
            <person name="Minoche A.E."/>
            <person name="Holtgrawe D."/>
            <person name="Capella-Gutierrez S."/>
            <person name="Zakrzewski F."/>
            <person name="Tafer H."/>
            <person name="Rupp O."/>
            <person name="Sorensen T.R."/>
            <person name="Stracke R."/>
            <person name="Reinhardt R."/>
            <person name="Goesmann A."/>
            <person name="Kraft T."/>
            <person name="Schulz B."/>
            <person name="Stadler P.F."/>
            <person name="Schmidt T."/>
            <person name="Gabaldon T."/>
            <person name="Lehrach H."/>
            <person name="Weisshaar B."/>
            <person name="Himmelbauer H."/>
        </authorList>
    </citation>
    <scope>NUCLEOTIDE SEQUENCE [LARGE SCALE GENOMIC DNA]</scope>
    <source>
        <tissue evidence="1">Taproot</tissue>
    </source>
</reference>
<dbReference type="AlphaFoldDB" id="A0A0J7YMQ6"/>
<organism evidence="1 2">
    <name type="scientific">Beta vulgaris subsp. vulgaris</name>
    <name type="common">Beet</name>
    <dbReference type="NCBI Taxonomy" id="3555"/>
    <lineage>
        <taxon>Eukaryota</taxon>
        <taxon>Viridiplantae</taxon>
        <taxon>Streptophyta</taxon>
        <taxon>Embryophyta</taxon>
        <taxon>Tracheophyta</taxon>
        <taxon>Spermatophyta</taxon>
        <taxon>Magnoliopsida</taxon>
        <taxon>eudicotyledons</taxon>
        <taxon>Gunneridae</taxon>
        <taxon>Pentapetalae</taxon>
        <taxon>Caryophyllales</taxon>
        <taxon>Chenopodiaceae</taxon>
        <taxon>Betoideae</taxon>
        <taxon>Beta</taxon>
    </lineage>
</organism>
<feature type="non-terminal residue" evidence="1">
    <location>
        <position position="1"/>
    </location>
</feature>
<proteinExistence type="predicted"/>
<name>A0A0J7YMQ6_BETVV</name>
<feature type="non-terminal residue" evidence="1">
    <location>
        <position position="118"/>
    </location>
</feature>
<evidence type="ECO:0000313" key="2">
    <source>
        <dbReference type="Proteomes" id="UP000035740"/>
    </source>
</evidence>
<evidence type="ECO:0000313" key="1">
    <source>
        <dbReference type="EMBL" id="KMS64879.1"/>
    </source>
</evidence>
<keyword evidence="2" id="KW-1185">Reference proteome</keyword>
<dbReference type="Gramene" id="KMS64879">
    <property type="protein sequence ID" value="KMS64879"/>
    <property type="gene ID" value="BVRB_041730"/>
</dbReference>
<accession>A0A0J7YMQ6</accession>